<evidence type="ECO:0000313" key="3">
    <source>
        <dbReference type="Proteomes" id="UP000007322"/>
    </source>
</evidence>
<dbReference type="EMBL" id="CP003003">
    <property type="protein sequence ID" value="AEO55968.1"/>
    <property type="molecule type" value="Genomic_DNA"/>
</dbReference>
<accession>G2QB30</accession>
<dbReference type="OrthoDB" id="5367448at2759"/>
<dbReference type="OMA" id="NHRFAMA"/>
<dbReference type="RefSeq" id="XP_003661213.1">
    <property type="nucleotide sequence ID" value="XM_003661165.1"/>
</dbReference>
<reference evidence="2 3" key="1">
    <citation type="journal article" date="2011" name="Nat. Biotechnol.">
        <title>Comparative genomic analysis of the thermophilic biomass-degrading fungi Myceliophthora thermophila and Thielavia terrestris.</title>
        <authorList>
            <person name="Berka R.M."/>
            <person name="Grigoriev I.V."/>
            <person name="Otillar R."/>
            <person name="Salamov A."/>
            <person name="Grimwood J."/>
            <person name="Reid I."/>
            <person name="Ishmael N."/>
            <person name="John T."/>
            <person name="Darmond C."/>
            <person name="Moisan M.-C."/>
            <person name="Henrissat B."/>
            <person name="Coutinho P.M."/>
            <person name="Lombard V."/>
            <person name="Natvig D.O."/>
            <person name="Lindquist E."/>
            <person name="Schmutz J."/>
            <person name="Lucas S."/>
            <person name="Harris P."/>
            <person name="Powlowski J."/>
            <person name="Bellemare A."/>
            <person name="Taylor D."/>
            <person name="Butler G."/>
            <person name="de Vries R.P."/>
            <person name="Allijn I.E."/>
            <person name="van den Brink J."/>
            <person name="Ushinsky S."/>
            <person name="Storms R."/>
            <person name="Powell A.J."/>
            <person name="Paulsen I.T."/>
            <person name="Elbourne L.D.H."/>
            <person name="Baker S.E."/>
            <person name="Magnuson J."/>
            <person name="LaBoissiere S."/>
            <person name="Clutterbuck A.J."/>
            <person name="Martinez D."/>
            <person name="Wogulis M."/>
            <person name="de Leon A.L."/>
            <person name="Rey M.W."/>
            <person name="Tsang A."/>
        </authorList>
    </citation>
    <scope>NUCLEOTIDE SEQUENCE [LARGE SCALE GENOMIC DNA]</scope>
    <source>
        <strain evidence="3">ATCC 42464 / BCRC 31852 / DSM 1799</strain>
    </source>
</reference>
<evidence type="ECO:0000313" key="2">
    <source>
        <dbReference type="EMBL" id="AEO55968.1"/>
    </source>
</evidence>
<organism evidence="2 3">
    <name type="scientific">Thermothelomyces thermophilus (strain ATCC 42464 / BCRC 31852 / DSM 1799)</name>
    <name type="common">Sporotrichum thermophile</name>
    <dbReference type="NCBI Taxonomy" id="573729"/>
    <lineage>
        <taxon>Eukaryota</taxon>
        <taxon>Fungi</taxon>
        <taxon>Dikarya</taxon>
        <taxon>Ascomycota</taxon>
        <taxon>Pezizomycotina</taxon>
        <taxon>Sordariomycetes</taxon>
        <taxon>Sordariomycetidae</taxon>
        <taxon>Sordariales</taxon>
        <taxon>Chaetomiaceae</taxon>
        <taxon>Thermothelomyces</taxon>
    </lineage>
</organism>
<gene>
    <name evidence="2" type="ORF">MYCTH_2300339</name>
</gene>
<dbReference type="AlphaFoldDB" id="G2QB30"/>
<dbReference type="GeneID" id="11511892"/>
<dbReference type="Proteomes" id="UP000007322">
    <property type="component" value="Chromosome 2"/>
</dbReference>
<protein>
    <submittedName>
        <fullName evidence="2">Uncharacterized protein</fullName>
    </submittedName>
</protein>
<proteinExistence type="predicted"/>
<name>G2QB30_THET4</name>
<dbReference type="VEuPathDB" id="FungiDB:MYCTH_2300339"/>
<sequence length="234" mass="25471">MSLSQAGPTAAKLRSILVKVTPAPTTLSERRAVLGVLKKYADVEVFKKLHDPSHFVSIVAQPQMALNLVAKSPLEFEYAARQSASTRTAAAATTPEPKTFLVKIVENPAYKHRTHIRESLTYGRWPEHEQQRKQRDADAQLFAMDSMPRAALGAVCPPGIASAGLADWESAGQLAEDDGLATWLSGKVDFVQARQMKRARNATAFESLVEAYERRRNEGKTSPAVSAARAADGS</sequence>
<dbReference type="KEGG" id="mtm:MYCTH_2300339"/>
<keyword evidence="3" id="KW-1185">Reference proteome</keyword>
<evidence type="ECO:0000256" key="1">
    <source>
        <dbReference type="SAM" id="MobiDB-lite"/>
    </source>
</evidence>
<feature type="region of interest" description="Disordered" evidence="1">
    <location>
        <begin position="213"/>
        <end position="234"/>
    </location>
</feature>
<dbReference type="InParanoid" id="G2QB30"/>
<dbReference type="HOGENOM" id="CLU_1142486_0_0_1"/>
<dbReference type="eggNOG" id="ENOG502SX98">
    <property type="taxonomic scope" value="Eukaryota"/>
</dbReference>